<dbReference type="InterPro" id="IPR006239">
    <property type="entry name" value="DPNP"/>
</dbReference>
<feature type="binding site" evidence="10">
    <location>
        <position position="159"/>
    </location>
    <ligand>
        <name>Mg(2+)</name>
        <dbReference type="ChEBI" id="CHEBI:18420"/>
        <label>1</label>
        <note>catalytic</note>
    </ligand>
</feature>
<dbReference type="OrthoDB" id="411145at2759"/>
<evidence type="ECO:0000256" key="3">
    <source>
        <dbReference type="ARBA" id="ARBA00012633"/>
    </source>
</evidence>
<evidence type="ECO:0000256" key="9">
    <source>
        <dbReference type="ARBA" id="ARBA00044484"/>
    </source>
</evidence>
<dbReference type="NCBIfam" id="TIGR01330">
    <property type="entry name" value="bisphos_HAL2"/>
    <property type="match status" value="1"/>
</dbReference>
<gene>
    <name evidence="11" type="ORF">CROQUDRAFT_650170</name>
</gene>
<dbReference type="EC" id="3.1.3.7" evidence="3"/>
<protein>
    <recommendedName>
        <fullName evidence="3">3'(2'),5'-bisphosphate nucleotidase</fullName>
        <ecNumber evidence="3">3.1.3.7</ecNumber>
    </recommendedName>
</protein>
<comment type="catalytic activity">
    <reaction evidence="9">
        <text>3'-phosphoadenylyl sulfate + H2O = adenosine 5'-phosphosulfate + phosphate</text>
        <dbReference type="Rhea" id="RHEA:77639"/>
        <dbReference type="ChEBI" id="CHEBI:15377"/>
        <dbReference type="ChEBI" id="CHEBI:43474"/>
        <dbReference type="ChEBI" id="CHEBI:58243"/>
        <dbReference type="ChEBI" id="CHEBI:58339"/>
        <dbReference type="EC" id="3.1.3.7"/>
    </reaction>
    <physiologicalReaction direction="left-to-right" evidence="9">
        <dbReference type="Rhea" id="RHEA:77640"/>
    </physiologicalReaction>
</comment>
<dbReference type="InterPro" id="IPR020550">
    <property type="entry name" value="Inositol_monophosphatase_CS"/>
</dbReference>
<organism evidence="11 12">
    <name type="scientific">Cronartium quercuum f. sp. fusiforme G11</name>
    <dbReference type="NCBI Taxonomy" id="708437"/>
    <lineage>
        <taxon>Eukaryota</taxon>
        <taxon>Fungi</taxon>
        <taxon>Dikarya</taxon>
        <taxon>Basidiomycota</taxon>
        <taxon>Pucciniomycotina</taxon>
        <taxon>Pucciniomycetes</taxon>
        <taxon>Pucciniales</taxon>
        <taxon>Coleosporiaceae</taxon>
        <taxon>Cronartium</taxon>
    </lineage>
</organism>
<keyword evidence="5" id="KW-0378">Hydrolase</keyword>
<reference evidence="11" key="1">
    <citation type="submission" date="2013-11" db="EMBL/GenBank/DDBJ databases">
        <title>Genome sequence of the fusiform rust pathogen reveals effectors for host alternation and coevolution with pine.</title>
        <authorList>
            <consortium name="DOE Joint Genome Institute"/>
            <person name="Smith K."/>
            <person name="Pendleton A."/>
            <person name="Kubisiak T."/>
            <person name="Anderson C."/>
            <person name="Salamov A."/>
            <person name="Aerts A."/>
            <person name="Riley R."/>
            <person name="Clum A."/>
            <person name="Lindquist E."/>
            <person name="Ence D."/>
            <person name="Campbell M."/>
            <person name="Kronenberg Z."/>
            <person name="Feau N."/>
            <person name="Dhillon B."/>
            <person name="Hamelin R."/>
            <person name="Burleigh J."/>
            <person name="Smith J."/>
            <person name="Yandell M."/>
            <person name="Nelson C."/>
            <person name="Grigoriev I."/>
            <person name="Davis J."/>
        </authorList>
    </citation>
    <scope>NUCLEOTIDE SEQUENCE</scope>
    <source>
        <strain evidence="11">G11</strain>
    </source>
</reference>
<evidence type="ECO:0000313" key="11">
    <source>
        <dbReference type="EMBL" id="KAG0152110.1"/>
    </source>
</evidence>
<dbReference type="InterPro" id="IPR000760">
    <property type="entry name" value="Inositol_monophosphatase-like"/>
</dbReference>
<evidence type="ECO:0000256" key="10">
    <source>
        <dbReference type="PIRSR" id="PIRSR600760-2"/>
    </source>
</evidence>
<dbReference type="SUPFAM" id="SSF56655">
    <property type="entry name" value="Carbohydrate phosphatase"/>
    <property type="match status" value="1"/>
</dbReference>
<dbReference type="AlphaFoldDB" id="A0A9P6THV2"/>
<dbReference type="GO" id="GO:0008441">
    <property type="term" value="F:3'(2'),5'-bisphosphate nucleotidase activity"/>
    <property type="evidence" value="ECO:0007669"/>
    <property type="project" value="UniProtKB-EC"/>
</dbReference>
<dbReference type="PANTHER" id="PTHR43200">
    <property type="entry name" value="PHOSPHATASE"/>
    <property type="match status" value="1"/>
</dbReference>
<feature type="binding site" evidence="10">
    <location>
        <position position="161"/>
    </location>
    <ligand>
        <name>Mg(2+)</name>
        <dbReference type="ChEBI" id="CHEBI:18420"/>
        <label>1</label>
        <note>catalytic</note>
    </ligand>
</feature>
<accession>A0A9P6THV2</accession>
<dbReference type="PROSITE" id="PS00629">
    <property type="entry name" value="IMP_1"/>
    <property type="match status" value="1"/>
</dbReference>
<dbReference type="Proteomes" id="UP000886653">
    <property type="component" value="Unassembled WGS sequence"/>
</dbReference>
<dbReference type="GO" id="GO:0046854">
    <property type="term" value="P:phosphatidylinositol phosphate biosynthetic process"/>
    <property type="evidence" value="ECO:0007669"/>
    <property type="project" value="InterPro"/>
</dbReference>
<evidence type="ECO:0000313" key="12">
    <source>
        <dbReference type="Proteomes" id="UP000886653"/>
    </source>
</evidence>
<name>A0A9P6THV2_9BASI</name>
<keyword evidence="12" id="KW-1185">Reference proteome</keyword>
<dbReference type="FunFam" id="3.40.190.80:FF:000003">
    <property type="entry name" value="PAP-specific phosphatase HAL2-like"/>
    <property type="match status" value="1"/>
</dbReference>
<evidence type="ECO:0000256" key="1">
    <source>
        <dbReference type="ARBA" id="ARBA00001946"/>
    </source>
</evidence>
<dbReference type="PROSITE" id="PS00630">
    <property type="entry name" value="IMP_2"/>
    <property type="match status" value="1"/>
</dbReference>
<dbReference type="GO" id="GO:0046872">
    <property type="term" value="F:metal ion binding"/>
    <property type="evidence" value="ECO:0007669"/>
    <property type="project" value="UniProtKB-KW"/>
</dbReference>
<comment type="similarity">
    <text evidence="2">Belongs to the inositol monophosphatase superfamily.</text>
</comment>
<dbReference type="Pfam" id="PF00459">
    <property type="entry name" value="Inositol_P"/>
    <property type="match status" value="1"/>
</dbReference>
<feature type="binding site" evidence="10">
    <location>
        <position position="314"/>
    </location>
    <ligand>
        <name>Mg(2+)</name>
        <dbReference type="ChEBI" id="CHEBI:18420"/>
        <label>1</label>
        <note>catalytic</note>
    </ligand>
</feature>
<keyword evidence="6 10" id="KW-0460">Magnesium</keyword>
<dbReference type="CDD" id="cd01517">
    <property type="entry name" value="PAP_phosphatase"/>
    <property type="match status" value="1"/>
</dbReference>
<evidence type="ECO:0000256" key="2">
    <source>
        <dbReference type="ARBA" id="ARBA00009759"/>
    </source>
</evidence>
<dbReference type="Gene3D" id="3.40.190.80">
    <property type="match status" value="1"/>
</dbReference>
<keyword evidence="4 10" id="KW-0479">Metal-binding</keyword>
<feature type="binding site" evidence="10">
    <location>
        <position position="85"/>
    </location>
    <ligand>
        <name>Mg(2+)</name>
        <dbReference type="ChEBI" id="CHEBI:18420"/>
        <label>1</label>
        <note>catalytic</note>
    </ligand>
</feature>
<dbReference type="GO" id="GO:0000103">
    <property type="term" value="P:sulfate assimilation"/>
    <property type="evidence" value="ECO:0007669"/>
    <property type="project" value="TreeGrafter"/>
</dbReference>
<dbReference type="Gene3D" id="3.30.540.10">
    <property type="entry name" value="Fructose-1,6-Bisphosphatase, subunit A, domain 1"/>
    <property type="match status" value="1"/>
</dbReference>
<proteinExistence type="inferred from homology"/>
<comment type="catalytic activity">
    <reaction evidence="7">
        <text>adenosine 2',5'-bisphosphate + H2O = AMP + phosphate</text>
        <dbReference type="Rhea" id="RHEA:77643"/>
        <dbReference type="ChEBI" id="CHEBI:15377"/>
        <dbReference type="ChEBI" id="CHEBI:43474"/>
        <dbReference type="ChEBI" id="CHEBI:194156"/>
        <dbReference type="ChEBI" id="CHEBI:456215"/>
        <dbReference type="EC" id="3.1.3.7"/>
    </reaction>
    <physiologicalReaction direction="left-to-right" evidence="7">
        <dbReference type="Rhea" id="RHEA:77644"/>
    </physiologicalReaction>
</comment>
<evidence type="ECO:0000256" key="8">
    <source>
        <dbReference type="ARBA" id="ARBA00044479"/>
    </source>
</evidence>
<evidence type="ECO:0000256" key="7">
    <source>
        <dbReference type="ARBA" id="ARBA00044466"/>
    </source>
</evidence>
<sequence length="377" mass="41212">MPLLIPKPLNTLSDLPSSYVKEREIAIAAVVQASIVAQKIFKTLVNEETITKQDKSPVTVGDYTAQALVNLLISHHFPSDAIVGEEDSGALREKGQEANLLRIVSLAEESLSSPMDAPTDEAPWVKLRSSKFSQSEWLDVIDRGNHVGGLKTGRMWTLDPIDGTKGFLRGGQYAVCLALIVDGQVVLGVMGTPNLRLDFRTPDSPIGTLFIAERSHGAYQRSLSAREGFIYEPIMMIPRSLDSLRSEGTFCESVEAAHSDQQLNAQIVKELKMLKGSEPVRMDSQAKYCSISRGDGDVYLRFPTKADYEEKIWDHAAGSLIVQEAGGAVTDMRGDALDFSLGRTLKENKGIIACHAGLHPHILEAVSKVSNLPPKKF</sequence>
<evidence type="ECO:0000256" key="6">
    <source>
        <dbReference type="ARBA" id="ARBA00022842"/>
    </source>
</evidence>
<feature type="binding site" evidence="10">
    <location>
        <position position="162"/>
    </location>
    <ligand>
        <name>Mg(2+)</name>
        <dbReference type="ChEBI" id="CHEBI:18420"/>
        <label>1</label>
        <note>catalytic</note>
    </ligand>
</feature>
<evidence type="ECO:0000256" key="5">
    <source>
        <dbReference type="ARBA" id="ARBA00022801"/>
    </source>
</evidence>
<evidence type="ECO:0000256" key="4">
    <source>
        <dbReference type="ARBA" id="ARBA00022723"/>
    </source>
</evidence>
<comment type="catalytic activity">
    <reaction evidence="8">
        <text>adenosine 3',5'-bisphosphate + H2O = AMP + phosphate</text>
        <dbReference type="Rhea" id="RHEA:10040"/>
        <dbReference type="ChEBI" id="CHEBI:15377"/>
        <dbReference type="ChEBI" id="CHEBI:43474"/>
        <dbReference type="ChEBI" id="CHEBI:58343"/>
        <dbReference type="ChEBI" id="CHEBI:456215"/>
        <dbReference type="EC" id="3.1.3.7"/>
    </reaction>
    <physiologicalReaction direction="left-to-right" evidence="8">
        <dbReference type="Rhea" id="RHEA:10041"/>
    </physiologicalReaction>
</comment>
<dbReference type="InterPro" id="IPR020583">
    <property type="entry name" value="Inositol_monoP_metal-BS"/>
</dbReference>
<comment type="cofactor">
    <cofactor evidence="1 10">
        <name>Mg(2+)</name>
        <dbReference type="ChEBI" id="CHEBI:18420"/>
    </cofactor>
</comment>
<dbReference type="EMBL" id="MU167209">
    <property type="protein sequence ID" value="KAG0152110.1"/>
    <property type="molecule type" value="Genomic_DNA"/>
</dbReference>
<dbReference type="PANTHER" id="PTHR43200:SF6">
    <property type="entry name" value="3'(2'),5'-BISPHOSPHATE NUCLEOTIDASE"/>
    <property type="match status" value="1"/>
</dbReference>
<comment type="caution">
    <text evidence="11">The sequence shown here is derived from an EMBL/GenBank/DDBJ whole genome shotgun (WGS) entry which is preliminary data.</text>
</comment>
<dbReference type="InterPro" id="IPR051090">
    <property type="entry name" value="Inositol_monoP_superfamily"/>
</dbReference>